<name>A0A1Y6CP98_9BACT</name>
<accession>A0A1Y6CP98</accession>
<organism evidence="1 2">
    <name type="scientific">Pseudobacteriovorax antillogorgiicola</name>
    <dbReference type="NCBI Taxonomy" id="1513793"/>
    <lineage>
        <taxon>Bacteria</taxon>
        <taxon>Pseudomonadati</taxon>
        <taxon>Bdellovibrionota</taxon>
        <taxon>Oligoflexia</taxon>
        <taxon>Oligoflexales</taxon>
        <taxon>Pseudobacteriovoracaceae</taxon>
        <taxon>Pseudobacteriovorax</taxon>
    </lineage>
</organism>
<protein>
    <submittedName>
        <fullName evidence="1">Uncharacterized protein</fullName>
    </submittedName>
</protein>
<evidence type="ECO:0000313" key="1">
    <source>
        <dbReference type="EMBL" id="SMF78520.1"/>
    </source>
</evidence>
<proteinExistence type="predicted"/>
<gene>
    <name evidence="1" type="ORF">SAMN06296036_13271</name>
</gene>
<keyword evidence="2" id="KW-1185">Reference proteome</keyword>
<dbReference type="EMBL" id="FWZT01000032">
    <property type="protein sequence ID" value="SMF78520.1"/>
    <property type="molecule type" value="Genomic_DNA"/>
</dbReference>
<sequence>MVFENFTGTEAQIPEKPSIRPLHIAIEETLSLAGQASPSLFPS</sequence>
<reference evidence="2" key="1">
    <citation type="submission" date="2017-04" db="EMBL/GenBank/DDBJ databases">
        <authorList>
            <person name="Varghese N."/>
            <person name="Submissions S."/>
        </authorList>
    </citation>
    <scope>NUCLEOTIDE SEQUENCE [LARGE SCALE GENOMIC DNA]</scope>
    <source>
        <strain evidence="2">RKEM611</strain>
    </source>
</reference>
<dbReference type="AlphaFoldDB" id="A0A1Y6CP98"/>
<evidence type="ECO:0000313" key="2">
    <source>
        <dbReference type="Proteomes" id="UP000192907"/>
    </source>
</evidence>
<dbReference type="Proteomes" id="UP000192907">
    <property type="component" value="Unassembled WGS sequence"/>
</dbReference>